<dbReference type="InterPro" id="IPR011013">
    <property type="entry name" value="Gal_mutarotase_sf_dom"/>
</dbReference>
<name>A0A087B3I9_9BIFI</name>
<dbReference type="InterPro" id="IPR008183">
    <property type="entry name" value="Aldose_1/G6P_1-epimerase"/>
</dbReference>
<dbReference type="AlphaFoldDB" id="A0A087B3I9"/>
<organism evidence="1 2">
    <name type="scientific">Bifidobacterium cuniculi</name>
    <dbReference type="NCBI Taxonomy" id="1688"/>
    <lineage>
        <taxon>Bacteria</taxon>
        <taxon>Bacillati</taxon>
        <taxon>Actinomycetota</taxon>
        <taxon>Actinomycetes</taxon>
        <taxon>Bifidobacteriales</taxon>
        <taxon>Bifidobacteriaceae</taxon>
        <taxon>Bifidobacterium</taxon>
    </lineage>
</organism>
<dbReference type="PANTHER" id="PTHR10091">
    <property type="entry name" value="ALDOSE-1-EPIMERASE"/>
    <property type="match status" value="1"/>
</dbReference>
<protein>
    <submittedName>
        <fullName evidence="1">Aldose 1-epimerase</fullName>
    </submittedName>
</protein>
<dbReference type="GO" id="GO:0030246">
    <property type="term" value="F:carbohydrate binding"/>
    <property type="evidence" value="ECO:0007669"/>
    <property type="project" value="InterPro"/>
</dbReference>
<reference evidence="1 2" key="1">
    <citation type="submission" date="2014-03" db="EMBL/GenBank/DDBJ databases">
        <title>Genomics of Bifidobacteria.</title>
        <authorList>
            <person name="Ventura M."/>
            <person name="Milani C."/>
            <person name="Lugli G.A."/>
        </authorList>
    </citation>
    <scope>NUCLEOTIDE SEQUENCE [LARGE SCALE GENOMIC DNA]</scope>
    <source>
        <strain evidence="1 2">LMG 10738</strain>
    </source>
</reference>
<dbReference type="STRING" id="1688.BCUN_0082"/>
<dbReference type="InterPro" id="IPR037480">
    <property type="entry name" value="YihR-like"/>
</dbReference>
<gene>
    <name evidence="1" type="ORF">BCUN_0082</name>
</gene>
<comment type="caution">
    <text evidence="1">The sequence shown here is derived from an EMBL/GenBank/DDBJ whole genome shotgun (WGS) entry which is preliminary data.</text>
</comment>
<dbReference type="eggNOG" id="COG2017">
    <property type="taxonomic scope" value="Bacteria"/>
</dbReference>
<dbReference type="Gene3D" id="2.70.98.10">
    <property type="match status" value="1"/>
</dbReference>
<sequence>MTPHLPARTGQQFTVVHGDYLATVTELGATLRVLRHQGRDLIVSLEPDQVVNCCQGQLLVPFPNRIEAGRYTFEGIDYQLPVNEPDRGNAIHGLGRDQYWHLDMLGEDTVTLSWRVPPFEGYPFDLTVTATYLLDDDGLHMTVTAHNNGTAAAPWALAIHPWLANGMDGYGDEIDAMNAQCSLQLPARTHVQVNDNLIPVGTEPVDGTKYDFRTLRTLDEQPYDDAFTDLEHESDGTVSALFVRPDGLRVRVGGDATVTSFQVCTGTGFPAPKHPSGVAVEPQTAYANAFRSGDDLIVIAPGTESVTQLFLSVDQED</sequence>
<dbReference type="InterPro" id="IPR014718">
    <property type="entry name" value="GH-type_carb-bd"/>
</dbReference>
<keyword evidence="2" id="KW-1185">Reference proteome</keyword>
<evidence type="ECO:0000313" key="2">
    <source>
        <dbReference type="Proteomes" id="UP000029067"/>
    </source>
</evidence>
<dbReference type="EMBL" id="JGYV01000001">
    <property type="protein sequence ID" value="KFI65589.1"/>
    <property type="molecule type" value="Genomic_DNA"/>
</dbReference>
<proteinExistence type="predicted"/>
<accession>A0A087B3I9</accession>
<dbReference type="OrthoDB" id="4739604at2"/>
<dbReference type="GO" id="GO:0004034">
    <property type="term" value="F:aldose 1-epimerase activity"/>
    <property type="evidence" value="ECO:0007669"/>
    <property type="project" value="TreeGrafter"/>
</dbReference>
<dbReference type="SUPFAM" id="SSF74650">
    <property type="entry name" value="Galactose mutarotase-like"/>
    <property type="match status" value="1"/>
</dbReference>
<dbReference type="GO" id="GO:0033499">
    <property type="term" value="P:galactose catabolic process via UDP-galactose, Leloir pathway"/>
    <property type="evidence" value="ECO:0007669"/>
    <property type="project" value="TreeGrafter"/>
</dbReference>
<dbReference type="RefSeq" id="WP_033514913.1">
    <property type="nucleotide sequence ID" value="NZ_JGYV01000001.1"/>
</dbReference>
<dbReference type="PANTHER" id="PTHR10091:SF0">
    <property type="entry name" value="GALACTOSE MUTAROTASE"/>
    <property type="match status" value="1"/>
</dbReference>
<dbReference type="Proteomes" id="UP000029067">
    <property type="component" value="Unassembled WGS sequence"/>
</dbReference>
<dbReference type="CDD" id="cd09022">
    <property type="entry name" value="Aldose_epim_Ec_YihR"/>
    <property type="match status" value="1"/>
</dbReference>
<evidence type="ECO:0000313" key="1">
    <source>
        <dbReference type="EMBL" id="KFI65589.1"/>
    </source>
</evidence>
<dbReference type="GO" id="GO:0006006">
    <property type="term" value="P:glucose metabolic process"/>
    <property type="evidence" value="ECO:0007669"/>
    <property type="project" value="TreeGrafter"/>
</dbReference>
<dbReference type="Pfam" id="PF01263">
    <property type="entry name" value="Aldose_epim"/>
    <property type="match status" value="1"/>
</dbReference>